<evidence type="ECO:0000256" key="3">
    <source>
        <dbReference type="ARBA" id="ARBA00022574"/>
    </source>
</evidence>
<feature type="region of interest" description="Disordered" evidence="6">
    <location>
        <begin position="100"/>
        <end position="136"/>
    </location>
</feature>
<evidence type="ECO:0000313" key="7">
    <source>
        <dbReference type="EMBL" id="CCC71917.1"/>
    </source>
</evidence>
<dbReference type="GO" id="GO:0045503">
    <property type="term" value="F:dynein light chain binding"/>
    <property type="evidence" value="ECO:0007669"/>
    <property type="project" value="TreeGrafter"/>
</dbReference>
<comment type="subcellular location">
    <subcellularLocation>
        <location evidence="1">Cytoplasm</location>
    </subcellularLocation>
</comment>
<feature type="repeat" description="WD" evidence="5">
    <location>
        <begin position="487"/>
        <end position="529"/>
    </location>
</feature>
<proteinExistence type="predicted"/>
<keyword evidence="3 5" id="KW-0853">WD repeat</keyword>
<organism evidence="7 8">
    <name type="scientific">Naumovozyma castellii</name>
    <name type="common">Yeast</name>
    <name type="synonym">Saccharomyces castellii</name>
    <dbReference type="NCBI Taxonomy" id="27288"/>
    <lineage>
        <taxon>Eukaryota</taxon>
        <taxon>Fungi</taxon>
        <taxon>Dikarya</taxon>
        <taxon>Ascomycota</taxon>
        <taxon>Saccharomycotina</taxon>
        <taxon>Saccharomycetes</taxon>
        <taxon>Saccharomycetales</taxon>
        <taxon>Saccharomycetaceae</taxon>
        <taxon>Naumovozyma</taxon>
    </lineage>
</organism>
<protein>
    <submittedName>
        <fullName evidence="7">Uncharacterized protein</fullName>
    </submittedName>
</protein>
<evidence type="ECO:0000313" key="8">
    <source>
        <dbReference type="Proteomes" id="UP000001640"/>
    </source>
</evidence>
<dbReference type="PANTHER" id="PTHR12442:SF22">
    <property type="entry name" value="CYTOPLASMIC DYNEIN 1 INTERMEDIATE CHAIN-RELATED"/>
    <property type="match status" value="1"/>
</dbReference>
<reference evidence="7 8" key="1">
    <citation type="journal article" date="2011" name="Proc. Natl. Acad. Sci. U.S.A.">
        <title>Evolutionary erosion of yeast sex chromosomes by mating-type switching accidents.</title>
        <authorList>
            <person name="Gordon J.L."/>
            <person name="Armisen D."/>
            <person name="Proux-Wera E."/>
            <person name="Oheigeartaigh S.S."/>
            <person name="Byrne K.P."/>
            <person name="Wolfe K.H."/>
        </authorList>
    </citation>
    <scope>NUCLEOTIDE SEQUENCE [LARGE SCALE GENOMIC DNA]</scope>
    <source>
        <strain evidence="8">ATCC 76901 / BCRC 22586 / CBS 4309 / NBRC 1992 / NRRL Y-12630</strain>
    </source>
</reference>
<evidence type="ECO:0000256" key="1">
    <source>
        <dbReference type="ARBA" id="ARBA00004496"/>
    </source>
</evidence>
<dbReference type="InterPro" id="IPR050687">
    <property type="entry name" value="Dynein_IC"/>
</dbReference>
<keyword evidence="8" id="KW-1185">Reference proteome</keyword>
<dbReference type="EMBL" id="HE576760">
    <property type="protein sequence ID" value="CCC71917.1"/>
    <property type="molecule type" value="Genomic_DNA"/>
</dbReference>
<dbReference type="HOGENOM" id="CLU_020687_0_0_1"/>
<dbReference type="PROSITE" id="PS50082">
    <property type="entry name" value="WD_REPEATS_2"/>
    <property type="match status" value="1"/>
</dbReference>
<dbReference type="Proteomes" id="UP000001640">
    <property type="component" value="Chromosome 9"/>
</dbReference>
<feature type="region of interest" description="Disordered" evidence="6">
    <location>
        <begin position="17"/>
        <end position="40"/>
    </location>
</feature>
<dbReference type="InterPro" id="IPR015943">
    <property type="entry name" value="WD40/YVTN_repeat-like_dom_sf"/>
</dbReference>
<dbReference type="GO" id="GO:0005868">
    <property type="term" value="C:cytoplasmic dynein complex"/>
    <property type="evidence" value="ECO:0007669"/>
    <property type="project" value="TreeGrafter"/>
</dbReference>
<reference key="2">
    <citation type="submission" date="2011-08" db="EMBL/GenBank/DDBJ databases">
        <title>Genome sequence of Naumovozyma castellii.</title>
        <authorList>
            <person name="Gordon J.L."/>
            <person name="Armisen D."/>
            <person name="Proux-Wera E."/>
            <person name="OhEigeartaigh S.S."/>
            <person name="Byrne K.P."/>
            <person name="Wolfe K.H."/>
        </authorList>
    </citation>
    <scope>NUCLEOTIDE SEQUENCE</scope>
    <source>
        <strain>Type strain:CBS 4309</strain>
    </source>
</reference>
<dbReference type="InterPro" id="IPR001680">
    <property type="entry name" value="WD40_rpt"/>
</dbReference>
<dbReference type="OMA" id="NIMELSC"/>
<dbReference type="eggNOG" id="ENOG502R5J2">
    <property type="taxonomic scope" value="Eukaryota"/>
</dbReference>
<dbReference type="FunCoup" id="G0VK83">
    <property type="interactions" value="89"/>
</dbReference>
<dbReference type="PANTHER" id="PTHR12442">
    <property type="entry name" value="DYNEIN INTERMEDIATE CHAIN"/>
    <property type="match status" value="1"/>
</dbReference>
<dbReference type="AlphaFoldDB" id="G0VK83"/>
<dbReference type="RefSeq" id="XP_003678259.1">
    <property type="nucleotide sequence ID" value="XM_003678211.1"/>
</dbReference>
<dbReference type="InParanoid" id="G0VK83"/>
<dbReference type="GO" id="GO:0010970">
    <property type="term" value="P:transport along microtubule"/>
    <property type="evidence" value="ECO:0007669"/>
    <property type="project" value="TreeGrafter"/>
</dbReference>
<dbReference type="SUPFAM" id="SSF50978">
    <property type="entry name" value="WD40 repeat-like"/>
    <property type="match status" value="1"/>
</dbReference>
<dbReference type="InterPro" id="IPR036322">
    <property type="entry name" value="WD40_repeat_dom_sf"/>
</dbReference>
<keyword evidence="2" id="KW-0963">Cytoplasm</keyword>
<dbReference type="GO" id="GO:0045504">
    <property type="term" value="F:dynein heavy chain binding"/>
    <property type="evidence" value="ECO:0007669"/>
    <property type="project" value="TreeGrafter"/>
</dbReference>
<dbReference type="KEGG" id="ncs:NCAS_0I02490"/>
<dbReference type="STRING" id="1064592.G0VK83"/>
<evidence type="ECO:0000256" key="6">
    <source>
        <dbReference type="SAM" id="MobiDB-lite"/>
    </source>
</evidence>
<keyword evidence="4" id="KW-0677">Repeat</keyword>
<dbReference type="PROSITE" id="PS50294">
    <property type="entry name" value="WD_REPEATS_REGION"/>
    <property type="match status" value="1"/>
</dbReference>
<feature type="compositionally biased region" description="Basic and acidic residues" evidence="6">
    <location>
        <begin position="105"/>
        <end position="123"/>
    </location>
</feature>
<dbReference type="Gene3D" id="2.130.10.10">
    <property type="entry name" value="YVTN repeat-like/Quinoprotein amine dehydrogenase"/>
    <property type="match status" value="1"/>
</dbReference>
<gene>
    <name evidence="7" type="primary">NCAS0I02490</name>
    <name evidence="7" type="ordered locus">NCAS_0I02490</name>
</gene>
<sequence>MEKLKELEEKRQRLKELREKRSKFPQTPIRRYNGISSRTNSESRIPLRYNEVLHKNKAVETVSVAVQTDESFELTRHSNHLSEILHDDKPKIITYSKGIQTDNYESDKEEIQEPIRQEEKRVLEEEEEEEEDSNNKLEGKVVEEDHPKIQFLEPLLITTEANTLVTNKSFAREKNYSNIRPSLKGQSKNTSCKLLDNWTLDIEANENMKLFCVSIDYFQGLILISYRRTPINPLDIKETNWSFVEVIQREGMVVIDRLTFRGQSLIGGHFLGKYCREDGVDEGKYIVSILLRTLNGKTILYELRAVKDKQDKKKYERNLIIRNYHNAPVFGIDEIKADNIINARIVSGSNNGIINELNCMNLSFYEDPTMVHRSSTRGRIHQTRIVPPKYTELIALQEKIQDQSGDDQDETDDIVRGDQLFCDHLDKVVLNEEICITSLTVAPNNSDCVYLGAEDGGIYKVLLSRTNMDDNNKLPISLNNNGFLPRVNFHSSDVTSLRFHPQNDDLLCSGSMDWNCHLWDTFNNDLIDSIDLKEDVIAVQWLPDRDTYRCCVLTMYNFCIVEWSLTREDSKWVSQAPPSITHTISSEELGQKMFTSFHLYDHEGLMVLVLGGSSGTISFLELAARR</sequence>
<accession>G0VK83</accession>
<evidence type="ECO:0000256" key="2">
    <source>
        <dbReference type="ARBA" id="ARBA00022490"/>
    </source>
</evidence>
<name>G0VK83_NAUCA</name>
<dbReference type="GO" id="GO:0005737">
    <property type="term" value="C:cytoplasm"/>
    <property type="evidence" value="ECO:0007669"/>
    <property type="project" value="UniProtKB-SubCell"/>
</dbReference>
<evidence type="ECO:0000256" key="5">
    <source>
        <dbReference type="PROSITE-ProRule" id="PRU00221"/>
    </source>
</evidence>
<dbReference type="OrthoDB" id="366230at2759"/>
<dbReference type="GeneID" id="96905604"/>
<evidence type="ECO:0000256" key="4">
    <source>
        <dbReference type="ARBA" id="ARBA00022737"/>
    </source>
</evidence>
<dbReference type="SMART" id="SM00320">
    <property type="entry name" value="WD40"/>
    <property type="match status" value="1"/>
</dbReference>